<evidence type="ECO:0000313" key="2">
    <source>
        <dbReference type="EMBL" id="CCA60632.1"/>
    </source>
</evidence>
<gene>
    <name evidence="2" type="ordered locus">SVEN_7346</name>
</gene>
<keyword evidence="1" id="KW-1133">Transmembrane helix</keyword>
<sequence>MNATDQHPLVAAYLDAVARETAALPAERRAELLADLREHIEVSGAGDDDQVRAVLAELGEPRTVAASALAEETPAITVTASAVAEGSPAAPPAPASSGRTKLTAALLAVSGVLLLFSSPLGTIGMIAGLVLLWGAPQWTTRDKTVGTAAAVAVPVLAFLGALLGASSRIGIMELLLILVFSLVVPVFGAVFLLRAARR</sequence>
<feature type="transmembrane region" description="Helical" evidence="1">
    <location>
        <begin position="145"/>
        <end position="165"/>
    </location>
</feature>
<dbReference type="RefSeq" id="WP_015038527.1">
    <property type="nucleotide sequence ID" value="NC_018750.1"/>
</dbReference>
<protein>
    <recommendedName>
        <fullName evidence="4">DUF1700 domain-containing protein</fullName>
    </recommendedName>
</protein>
<evidence type="ECO:0008006" key="4">
    <source>
        <dbReference type="Google" id="ProtNLM"/>
    </source>
</evidence>
<feature type="transmembrane region" description="Helical" evidence="1">
    <location>
        <begin position="104"/>
        <end position="133"/>
    </location>
</feature>
<dbReference type="Proteomes" id="UP000006854">
    <property type="component" value="Chromosome"/>
</dbReference>
<name>F2R1W5_STRVP</name>
<dbReference type="GeneID" id="51867857"/>
<keyword evidence="3" id="KW-1185">Reference proteome</keyword>
<dbReference type="Pfam" id="PF22564">
    <property type="entry name" value="HAAS"/>
    <property type="match status" value="1"/>
</dbReference>
<dbReference type="eggNOG" id="COG4709">
    <property type="taxonomic scope" value="Bacteria"/>
</dbReference>
<keyword evidence="1" id="KW-0812">Transmembrane</keyword>
<evidence type="ECO:0000313" key="3">
    <source>
        <dbReference type="Proteomes" id="UP000006854"/>
    </source>
</evidence>
<proteinExistence type="predicted"/>
<keyword evidence="1" id="KW-0472">Membrane</keyword>
<dbReference type="PATRIC" id="fig|953739.5.peg.2577"/>
<dbReference type="HOGENOM" id="CLU_089991_0_0_11"/>
<reference evidence="2 3" key="1">
    <citation type="journal article" date="2011" name="BMC Genomics">
        <title>Genome-wide analysis of the role of GlnR in Streptomyces venezuelae provides new insights into global nitrogen regulation in actinomycetes.</title>
        <authorList>
            <person name="Pullan S.T."/>
            <person name="Bibb M.J."/>
            <person name="Merrick M."/>
        </authorList>
    </citation>
    <scope>NUCLEOTIDE SEQUENCE [LARGE SCALE GENOMIC DNA]</scope>
    <source>
        <strain evidence="3">ATCC 10712 / CBS 650.69 / DSM 40230 / JCM 4526 / NBRC 13096 / PD 04745</strain>
    </source>
</reference>
<dbReference type="AlphaFoldDB" id="F2R1W5"/>
<dbReference type="STRING" id="953739.SVEN_7346"/>
<organism evidence="2 3">
    <name type="scientific">Streptomyces venezuelae (strain ATCC 10712 / CBS 650.69 / DSM 40230 / JCM 4526 / NBRC 13096 / PD 04745)</name>
    <dbReference type="NCBI Taxonomy" id="953739"/>
    <lineage>
        <taxon>Bacteria</taxon>
        <taxon>Bacillati</taxon>
        <taxon>Actinomycetota</taxon>
        <taxon>Actinomycetes</taxon>
        <taxon>Kitasatosporales</taxon>
        <taxon>Streptomycetaceae</taxon>
        <taxon>Streptomyces</taxon>
    </lineage>
</organism>
<dbReference type="EMBL" id="FR845719">
    <property type="protein sequence ID" value="CCA60632.1"/>
    <property type="molecule type" value="Genomic_DNA"/>
</dbReference>
<feature type="transmembrane region" description="Helical" evidence="1">
    <location>
        <begin position="171"/>
        <end position="193"/>
    </location>
</feature>
<dbReference type="KEGG" id="sve:SVEN_7346"/>
<dbReference type="OrthoDB" id="3701328at2"/>
<evidence type="ECO:0000256" key="1">
    <source>
        <dbReference type="SAM" id="Phobius"/>
    </source>
</evidence>
<accession>F2R1W5</accession>